<sequence length="92" mass="10528">MDFFPFSHLSNCSIYMPMVVVLYMLVSILAQDRPTSSAYPVSRMSLRSVLRVDMWSRKRYGETTPPWGTPDVTSDQGLYVPFAMTLYLLPVV</sequence>
<accession>A0AAD7WTS6</accession>
<name>A0AAD7WTS6_9TELE</name>
<keyword evidence="2" id="KW-1185">Reference proteome</keyword>
<evidence type="ECO:0000313" key="2">
    <source>
        <dbReference type="Proteomes" id="UP001221898"/>
    </source>
</evidence>
<organism evidence="1 2">
    <name type="scientific">Aldrovandia affinis</name>
    <dbReference type="NCBI Taxonomy" id="143900"/>
    <lineage>
        <taxon>Eukaryota</taxon>
        <taxon>Metazoa</taxon>
        <taxon>Chordata</taxon>
        <taxon>Craniata</taxon>
        <taxon>Vertebrata</taxon>
        <taxon>Euteleostomi</taxon>
        <taxon>Actinopterygii</taxon>
        <taxon>Neopterygii</taxon>
        <taxon>Teleostei</taxon>
        <taxon>Notacanthiformes</taxon>
        <taxon>Halosauridae</taxon>
        <taxon>Aldrovandia</taxon>
    </lineage>
</organism>
<dbReference type="Proteomes" id="UP001221898">
    <property type="component" value="Unassembled WGS sequence"/>
</dbReference>
<evidence type="ECO:0000313" key="1">
    <source>
        <dbReference type="EMBL" id="KAJ8408793.1"/>
    </source>
</evidence>
<reference evidence="1" key="1">
    <citation type="journal article" date="2023" name="Science">
        <title>Genome structures resolve the early diversification of teleost fishes.</title>
        <authorList>
            <person name="Parey E."/>
            <person name="Louis A."/>
            <person name="Montfort J."/>
            <person name="Bouchez O."/>
            <person name="Roques C."/>
            <person name="Iampietro C."/>
            <person name="Lluch J."/>
            <person name="Castinel A."/>
            <person name="Donnadieu C."/>
            <person name="Desvignes T."/>
            <person name="Floi Bucao C."/>
            <person name="Jouanno E."/>
            <person name="Wen M."/>
            <person name="Mejri S."/>
            <person name="Dirks R."/>
            <person name="Jansen H."/>
            <person name="Henkel C."/>
            <person name="Chen W.J."/>
            <person name="Zahm M."/>
            <person name="Cabau C."/>
            <person name="Klopp C."/>
            <person name="Thompson A.W."/>
            <person name="Robinson-Rechavi M."/>
            <person name="Braasch I."/>
            <person name="Lecointre G."/>
            <person name="Bobe J."/>
            <person name="Postlethwait J.H."/>
            <person name="Berthelot C."/>
            <person name="Roest Crollius H."/>
            <person name="Guiguen Y."/>
        </authorList>
    </citation>
    <scope>NUCLEOTIDE SEQUENCE</scope>
    <source>
        <strain evidence="1">NC1722</strain>
    </source>
</reference>
<gene>
    <name evidence="1" type="ORF">AAFF_G00246110</name>
</gene>
<proteinExistence type="predicted"/>
<comment type="caution">
    <text evidence="1">The sequence shown here is derived from an EMBL/GenBank/DDBJ whole genome shotgun (WGS) entry which is preliminary data.</text>
</comment>
<dbReference type="EMBL" id="JAINUG010000033">
    <property type="protein sequence ID" value="KAJ8408793.1"/>
    <property type="molecule type" value="Genomic_DNA"/>
</dbReference>
<protein>
    <submittedName>
        <fullName evidence="1">Uncharacterized protein</fullName>
    </submittedName>
</protein>
<dbReference type="AlphaFoldDB" id="A0AAD7WTS6"/>